<evidence type="ECO:0008006" key="4">
    <source>
        <dbReference type="Google" id="ProtNLM"/>
    </source>
</evidence>
<dbReference type="PANTHER" id="PTHR43975">
    <property type="entry name" value="ZGC:101858"/>
    <property type="match status" value="1"/>
</dbReference>
<comment type="caution">
    <text evidence="2">The sequence shown here is derived from an EMBL/GenBank/DDBJ whole genome shotgun (WGS) entry which is preliminary data.</text>
</comment>
<name>A0ABQ8G8E6_9PEZI</name>
<proteinExistence type="inferred from homology"/>
<protein>
    <recommendedName>
        <fullName evidence="4">Short-chain dehydrogenase/reductase SDR</fullName>
    </recommendedName>
</protein>
<dbReference type="SUPFAM" id="SSF51735">
    <property type="entry name" value="NAD(P)-binding Rossmann-fold domains"/>
    <property type="match status" value="1"/>
</dbReference>
<dbReference type="EMBL" id="JAGTJR010000019">
    <property type="protein sequence ID" value="KAH7045321.1"/>
    <property type="molecule type" value="Genomic_DNA"/>
</dbReference>
<evidence type="ECO:0000256" key="1">
    <source>
        <dbReference type="RuleBase" id="RU000363"/>
    </source>
</evidence>
<dbReference type="InterPro" id="IPR002347">
    <property type="entry name" value="SDR_fam"/>
</dbReference>
<dbReference type="Pfam" id="PF00106">
    <property type="entry name" value="adh_short"/>
    <property type="match status" value="1"/>
</dbReference>
<dbReference type="CDD" id="cd05233">
    <property type="entry name" value="SDR_c"/>
    <property type="match status" value="1"/>
</dbReference>
<comment type="similarity">
    <text evidence="1">Belongs to the short-chain dehydrogenases/reductases (SDR) family.</text>
</comment>
<gene>
    <name evidence="2" type="ORF">B0J12DRAFT_155297</name>
</gene>
<dbReference type="Proteomes" id="UP000774617">
    <property type="component" value="Unassembled WGS sequence"/>
</dbReference>
<reference evidence="2 3" key="1">
    <citation type="journal article" date="2021" name="Nat. Commun.">
        <title>Genetic determinants of endophytism in the Arabidopsis root mycobiome.</title>
        <authorList>
            <person name="Mesny F."/>
            <person name="Miyauchi S."/>
            <person name="Thiergart T."/>
            <person name="Pickel B."/>
            <person name="Atanasova L."/>
            <person name="Karlsson M."/>
            <person name="Huettel B."/>
            <person name="Barry K.W."/>
            <person name="Haridas S."/>
            <person name="Chen C."/>
            <person name="Bauer D."/>
            <person name="Andreopoulos W."/>
            <person name="Pangilinan J."/>
            <person name="LaButti K."/>
            <person name="Riley R."/>
            <person name="Lipzen A."/>
            <person name="Clum A."/>
            <person name="Drula E."/>
            <person name="Henrissat B."/>
            <person name="Kohler A."/>
            <person name="Grigoriev I.V."/>
            <person name="Martin F.M."/>
            <person name="Hacquard S."/>
        </authorList>
    </citation>
    <scope>NUCLEOTIDE SEQUENCE [LARGE SCALE GENOMIC DNA]</scope>
    <source>
        <strain evidence="2 3">MPI-SDFR-AT-0080</strain>
    </source>
</reference>
<dbReference type="PANTHER" id="PTHR43975:SF2">
    <property type="entry name" value="EG:BACR7A4.14 PROTEIN-RELATED"/>
    <property type="match status" value="1"/>
</dbReference>
<dbReference type="InterPro" id="IPR036291">
    <property type="entry name" value="NAD(P)-bd_dom_sf"/>
</dbReference>
<organism evidence="2 3">
    <name type="scientific">Macrophomina phaseolina</name>
    <dbReference type="NCBI Taxonomy" id="35725"/>
    <lineage>
        <taxon>Eukaryota</taxon>
        <taxon>Fungi</taxon>
        <taxon>Dikarya</taxon>
        <taxon>Ascomycota</taxon>
        <taxon>Pezizomycotina</taxon>
        <taxon>Dothideomycetes</taxon>
        <taxon>Dothideomycetes incertae sedis</taxon>
        <taxon>Botryosphaeriales</taxon>
        <taxon>Botryosphaeriaceae</taxon>
        <taxon>Macrophomina</taxon>
    </lineage>
</organism>
<dbReference type="PRINTS" id="PR00080">
    <property type="entry name" value="SDRFAMILY"/>
</dbReference>
<dbReference type="PRINTS" id="PR00081">
    <property type="entry name" value="GDHRDH"/>
</dbReference>
<accession>A0ABQ8G8E6</accession>
<evidence type="ECO:0000313" key="2">
    <source>
        <dbReference type="EMBL" id="KAH7045321.1"/>
    </source>
</evidence>
<dbReference type="Gene3D" id="3.40.50.720">
    <property type="entry name" value="NAD(P)-binding Rossmann-like Domain"/>
    <property type="match status" value="1"/>
</dbReference>
<evidence type="ECO:0000313" key="3">
    <source>
        <dbReference type="Proteomes" id="UP000774617"/>
    </source>
</evidence>
<keyword evidence="3" id="KW-1185">Reference proteome</keyword>
<sequence length="302" mass="32486">MSSARDLSGGSFTATRHSTSYDYISPLKLNLAGKHVLITGAAWADGVGYATATAFARAGASAIAVADLHGVSDDLTAGLKLAAAQAGRAEPAVLSCTVDIARQDSVQAMRDAVSQAFGGRLDVVVNNAAHMEPYKPLLESDPDVSWRTWEVNVRGLINMARAFLPVQLSARASSGALCTMINVASSGALSARPGSASYRSSKLAVLRWTESLQLEYGDQGLLAFCVNPGAIKTKITEHTPKEVRDKLPDRPDVAGDTIGWLAAERREWLGGRYVSCTWDMEELMEQKDEIIEKDKLKIRMVF</sequence>